<dbReference type="AlphaFoldDB" id="A0A7X3LQT3"/>
<comment type="similarity">
    <text evidence="1 3">Belongs to the short-chain dehydrogenases/reductases (SDR) family.</text>
</comment>
<evidence type="ECO:0000313" key="4">
    <source>
        <dbReference type="EMBL" id="MXN63379.1"/>
    </source>
</evidence>
<dbReference type="InterPro" id="IPR002347">
    <property type="entry name" value="SDR_fam"/>
</dbReference>
<dbReference type="SUPFAM" id="SSF51735">
    <property type="entry name" value="NAD(P)-binding Rossmann-fold domains"/>
    <property type="match status" value="1"/>
</dbReference>
<name>A0A7X3LQT3_9HYPH</name>
<proteinExistence type="inferred from homology"/>
<comment type="caution">
    <text evidence="4">The sequence shown here is derived from an EMBL/GenBank/DDBJ whole genome shotgun (WGS) entry which is preliminary data.</text>
</comment>
<dbReference type="PANTHER" id="PTHR43639:SF1">
    <property type="entry name" value="SHORT-CHAIN DEHYDROGENASE_REDUCTASE FAMILY PROTEIN"/>
    <property type="match status" value="1"/>
</dbReference>
<reference evidence="4 5" key="1">
    <citation type="submission" date="2019-12" db="EMBL/GenBank/DDBJ databases">
        <authorList>
            <person name="Li M."/>
        </authorList>
    </citation>
    <scope>NUCLEOTIDE SEQUENCE [LARGE SCALE GENOMIC DNA]</scope>
    <source>
        <strain evidence="4 5">GBMRC 2046</strain>
    </source>
</reference>
<dbReference type="Pfam" id="PF00106">
    <property type="entry name" value="adh_short"/>
    <property type="match status" value="1"/>
</dbReference>
<dbReference type="PRINTS" id="PR00081">
    <property type="entry name" value="GDHRDH"/>
</dbReference>
<evidence type="ECO:0000256" key="3">
    <source>
        <dbReference type="RuleBase" id="RU000363"/>
    </source>
</evidence>
<dbReference type="EMBL" id="WUMV01000001">
    <property type="protein sequence ID" value="MXN63379.1"/>
    <property type="molecule type" value="Genomic_DNA"/>
</dbReference>
<dbReference type="Gene3D" id="3.40.50.720">
    <property type="entry name" value="NAD(P)-binding Rossmann-like Domain"/>
    <property type="match status" value="1"/>
</dbReference>
<dbReference type="GO" id="GO:0016491">
    <property type="term" value="F:oxidoreductase activity"/>
    <property type="evidence" value="ECO:0007669"/>
    <property type="project" value="UniProtKB-KW"/>
</dbReference>
<evidence type="ECO:0000313" key="5">
    <source>
        <dbReference type="Proteomes" id="UP000433101"/>
    </source>
</evidence>
<dbReference type="InterPro" id="IPR036291">
    <property type="entry name" value="NAD(P)-bd_dom_sf"/>
</dbReference>
<keyword evidence="5" id="KW-1185">Reference proteome</keyword>
<evidence type="ECO:0000256" key="2">
    <source>
        <dbReference type="ARBA" id="ARBA00023002"/>
    </source>
</evidence>
<sequence length="258" mass="27913">MLERLSETSSNVLVTGAARRIGAALATDLATAGFGVVLHANTSVAEAEETATFIRSTGGRAAVITGDLSSAQGLSRIVDRAAREIGPLSVLVNNASIFEPDEIETLDIERFDRHFAIHTRAPLFLSQAFAEQLPDEASGLIVNIIDQKVWRPTPKFLSYTLSKSALWSATRMLAQGLAPRIRVNAIGPGPTLASERQSAEDFRRQQEAVPLGRGPELVEFANTILYLWRTPSITGQMIALDGGQHLAWETPDVVGIRE</sequence>
<dbReference type="RefSeq" id="WP_160773640.1">
    <property type="nucleotide sequence ID" value="NZ_WUMV01000001.1"/>
</dbReference>
<dbReference type="PRINTS" id="PR00080">
    <property type="entry name" value="SDRFAMILY"/>
</dbReference>
<dbReference type="NCBIfam" id="NF006597">
    <property type="entry name" value="PRK09134.1"/>
    <property type="match status" value="1"/>
</dbReference>
<dbReference type="Proteomes" id="UP000433101">
    <property type="component" value="Unassembled WGS sequence"/>
</dbReference>
<gene>
    <name evidence="4" type="ORF">GR183_00550</name>
</gene>
<protein>
    <submittedName>
        <fullName evidence="4">SDR family oxidoreductase</fullName>
    </submittedName>
</protein>
<organism evidence="4 5">
    <name type="scientific">Stappia sediminis</name>
    <dbReference type="NCBI Taxonomy" id="2692190"/>
    <lineage>
        <taxon>Bacteria</taxon>
        <taxon>Pseudomonadati</taxon>
        <taxon>Pseudomonadota</taxon>
        <taxon>Alphaproteobacteria</taxon>
        <taxon>Hyphomicrobiales</taxon>
        <taxon>Stappiaceae</taxon>
        <taxon>Stappia</taxon>
    </lineage>
</organism>
<keyword evidence="2" id="KW-0560">Oxidoreductase</keyword>
<evidence type="ECO:0000256" key="1">
    <source>
        <dbReference type="ARBA" id="ARBA00006484"/>
    </source>
</evidence>
<accession>A0A7X3LQT3</accession>
<dbReference type="PANTHER" id="PTHR43639">
    <property type="entry name" value="OXIDOREDUCTASE, SHORT-CHAIN DEHYDROGENASE/REDUCTASE FAMILY (AFU_ORTHOLOGUE AFUA_5G02870)"/>
    <property type="match status" value="1"/>
</dbReference>